<evidence type="ECO:0000313" key="2">
    <source>
        <dbReference type="Proteomes" id="UP000030185"/>
    </source>
</evidence>
<name>A0A098LC48_9BACT</name>
<proteinExistence type="predicted"/>
<dbReference type="InterPro" id="IPR036102">
    <property type="entry name" value="OsmC/Ohrsf"/>
</dbReference>
<protein>
    <submittedName>
        <fullName evidence="1">Putative stress-induced protein OsmC</fullName>
    </submittedName>
</protein>
<sequence length="135" mass="14754">MFSIKNKYLGDLRTEAVHLKSGNTIITDAPLDNNGKGEAFSPTDLVSAALCSCMMTIMGITARKENQLIDGVEAEVTKVMTANPRKISEIHVNFTFPAGLSLSEEFRKKLEHAAHTCPVALSLDPAIKQIVTFNY</sequence>
<keyword evidence="2" id="KW-1185">Reference proteome</keyword>
<evidence type="ECO:0000313" key="1">
    <source>
        <dbReference type="EMBL" id="GAL84009.1"/>
    </source>
</evidence>
<dbReference type="STRING" id="153721.MYP_1237"/>
<reference evidence="1 2" key="1">
    <citation type="submission" date="2014-09" db="EMBL/GenBank/DDBJ databases">
        <title>Sporocytophaga myxococcoides PG-01 genome sequencing.</title>
        <authorList>
            <person name="Liu L."/>
            <person name="Gao P.J."/>
            <person name="Chen G.J."/>
            <person name="Wang L.S."/>
        </authorList>
    </citation>
    <scope>NUCLEOTIDE SEQUENCE [LARGE SCALE GENOMIC DNA]</scope>
    <source>
        <strain evidence="1 2">PG-01</strain>
    </source>
</reference>
<organism evidence="1 2">
    <name type="scientific">Sporocytophaga myxococcoides</name>
    <dbReference type="NCBI Taxonomy" id="153721"/>
    <lineage>
        <taxon>Bacteria</taxon>
        <taxon>Pseudomonadati</taxon>
        <taxon>Bacteroidota</taxon>
        <taxon>Cytophagia</taxon>
        <taxon>Cytophagales</taxon>
        <taxon>Cytophagaceae</taxon>
        <taxon>Sporocytophaga</taxon>
    </lineage>
</organism>
<comment type="caution">
    <text evidence="1">The sequence shown here is derived from an EMBL/GenBank/DDBJ whole genome shotgun (WGS) entry which is preliminary data.</text>
</comment>
<dbReference type="eggNOG" id="COG1765">
    <property type="taxonomic scope" value="Bacteria"/>
</dbReference>
<dbReference type="Pfam" id="PF02566">
    <property type="entry name" value="OsmC"/>
    <property type="match status" value="1"/>
</dbReference>
<dbReference type="PANTHER" id="PTHR39624:SF2">
    <property type="entry name" value="OSMC-LIKE PROTEIN"/>
    <property type="match status" value="1"/>
</dbReference>
<dbReference type="SUPFAM" id="SSF82784">
    <property type="entry name" value="OsmC-like"/>
    <property type="match status" value="1"/>
</dbReference>
<dbReference type="EMBL" id="BBLT01000002">
    <property type="protein sequence ID" value="GAL84009.1"/>
    <property type="molecule type" value="Genomic_DNA"/>
</dbReference>
<dbReference type="InterPro" id="IPR003718">
    <property type="entry name" value="OsmC/Ohr_fam"/>
</dbReference>
<dbReference type="OrthoDB" id="290036at2"/>
<accession>A0A098LC48</accession>
<dbReference type="Gene3D" id="3.30.300.20">
    <property type="match status" value="1"/>
</dbReference>
<dbReference type="AlphaFoldDB" id="A0A098LC48"/>
<dbReference type="PANTHER" id="PTHR39624">
    <property type="entry name" value="PROTEIN INVOLVED IN RIMO-MEDIATED BETA-METHYLTHIOLATION OF RIBOSOMAL PROTEIN S12 YCAO"/>
    <property type="match status" value="1"/>
</dbReference>
<dbReference type="Proteomes" id="UP000030185">
    <property type="component" value="Unassembled WGS sequence"/>
</dbReference>
<dbReference type="RefSeq" id="WP_045459874.1">
    <property type="nucleotide sequence ID" value="NZ_BBLT01000002.1"/>
</dbReference>
<dbReference type="InterPro" id="IPR015946">
    <property type="entry name" value="KH_dom-like_a/b"/>
</dbReference>
<gene>
    <name evidence="1" type="ORF">MYP_1237</name>
</gene>